<dbReference type="AlphaFoldDB" id="A0A1S3V144"/>
<gene>
    <name evidence="7" type="primary">LOC106770781</name>
</gene>
<evidence type="ECO:0000259" key="5">
    <source>
        <dbReference type="Pfam" id="PF17135"/>
    </source>
</evidence>
<protein>
    <submittedName>
        <fullName evidence="7">60S ribosomal protein L18</fullName>
    </submittedName>
</protein>
<feature type="compositionally biased region" description="Basic residues" evidence="4">
    <location>
        <begin position="177"/>
        <end position="187"/>
    </location>
</feature>
<dbReference type="SUPFAM" id="SSF52080">
    <property type="entry name" value="Ribosomal proteins L15p and L18e"/>
    <property type="match status" value="1"/>
</dbReference>
<dbReference type="STRING" id="3916.A0A1S3V144"/>
<dbReference type="Pfam" id="PF17135">
    <property type="entry name" value="Ribosomal_L18"/>
    <property type="match status" value="1"/>
</dbReference>
<dbReference type="GeneID" id="106770781"/>
<dbReference type="GO" id="GO:0006412">
    <property type="term" value="P:translation"/>
    <property type="evidence" value="ECO:0007669"/>
    <property type="project" value="InterPro"/>
</dbReference>
<reference evidence="7" key="2">
    <citation type="submission" date="2025-08" db="UniProtKB">
        <authorList>
            <consortium name="RefSeq"/>
        </authorList>
    </citation>
    <scope>IDENTIFICATION</scope>
    <source>
        <tissue evidence="7">Leaf</tissue>
    </source>
</reference>
<feature type="domain" description="Large ribosomal subunit protein uL15/eL18" evidence="5">
    <location>
        <begin position="2"/>
        <end position="187"/>
    </location>
</feature>
<proteinExistence type="inferred from homology"/>
<evidence type="ECO:0000256" key="2">
    <source>
        <dbReference type="ARBA" id="ARBA00022980"/>
    </source>
</evidence>
<dbReference type="GO" id="GO:0003729">
    <property type="term" value="F:mRNA binding"/>
    <property type="evidence" value="ECO:0007669"/>
    <property type="project" value="UniProtKB-ARBA"/>
</dbReference>
<feature type="compositionally biased region" description="Basic residues" evidence="4">
    <location>
        <begin position="160"/>
        <end position="170"/>
    </location>
</feature>
<organism evidence="6 7">
    <name type="scientific">Vigna radiata var. radiata</name>
    <name type="common">Mung bean</name>
    <name type="synonym">Phaseolus aureus</name>
    <dbReference type="NCBI Taxonomy" id="3916"/>
    <lineage>
        <taxon>Eukaryota</taxon>
        <taxon>Viridiplantae</taxon>
        <taxon>Streptophyta</taxon>
        <taxon>Embryophyta</taxon>
        <taxon>Tracheophyta</taxon>
        <taxon>Spermatophyta</taxon>
        <taxon>Magnoliopsida</taxon>
        <taxon>eudicotyledons</taxon>
        <taxon>Gunneridae</taxon>
        <taxon>Pentapetalae</taxon>
        <taxon>rosids</taxon>
        <taxon>fabids</taxon>
        <taxon>Fabales</taxon>
        <taxon>Fabaceae</taxon>
        <taxon>Papilionoideae</taxon>
        <taxon>50 kb inversion clade</taxon>
        <taxon>NPAAA clade</taxon>
        <taxon>indigoferoid/millettioid clade</taxon>
        <taxon>Phaseoleae</taxon>
        <taxon>Vigna</taxon>
    </lineage>
</organism>
<accession>A0A1S3V144</accession>
<dbReference type="GO" id="GO:0022625">
    <property type="term" value="C:cytosolic large ribosomal subunit"/>
    <property type="evidence" value="ECO:0007669"/>
    <property type="project" value="TreeGrafter"/>
</dbReference>
<dbReference type="OrthoDB" id="6353017at2759"/>
<evidence type="ECO:0000313" key="7">
    <source>
        <dbReference type="RefSeq" id="XP_014512066.1"/>
    </source>
</evidence>
<dbReference type="InterPro" id="IPR036227">
    <property type="entry name" value="Ribosomal_uL15/eL18_sf"/>
</dbReference>
<dbReference type="PANTHER" id="PTHR10934:SF2">
    <property type="entry name" value="LARGE RIBOSOMAL SUBUNIT PROTEIN EL18"/>
    <property type="match status" value="1"/>
</dbReference>
<keyword evidence="2 7" id="KW-0689">Ribosomal protein</keyword>
<name>A0A1S3V144_VIGRR</name>
<dbReference type="PANTHER" id="PTHR10934">
    <property type="entry name" value="60S RIBOSOMAL PROTEIN L18"/>
    <property type="match status" value="1"/>
</dbReference>
<dbReference type="FunFam" id="3.100.10.10:FF:000001">
    <property type="entry name" value="60S ribosomal protein L18"/>
    <property type="match status" value="1"/>
</dbReference>
<comment type="similarity">
    <text evidence="1">Belongs to the eukaryotic ribosomal protein eL18 family.</text>
</comment>
<evidence type="ECO:0000256" key="3">
    <source>
        <dbReference type="ARBA" id="ARBA00023274"/>
    </source>
</evidence>
<dbReference type="RefSeq" id="XP_014512066.1">
    <property type="nucleotide sequence ID" value="XM_014656580.2"/>
</dbReference>
<keyword evidence="3" id="KW-0687">Ribonucleoprotein</keyword>
<dbReference type="Gene3D" id="3.100.10.10">
    <property type="match status" value="1"/>
</dbReference>
<feature type="region of interest" description="Disordered" evidence="4">
    <location>
        <begin position="151"/>
        <end position="187"/>
    </location>
</feature>
<dbReference type="KEGG" id="vra:106770781"/>
<evidence type="ECO:0000313" key="6">
    <source>
        <dbReference type="Proteomes" id="UP000087766"/>
    </source>
</evidence>
<keyword evidence="6" id="KW-1185">Reference proteome</keyword>
<dbReference type="Proteomes" id="UP000087766">
    <property type="component" value="Chromosome 8"/>
</dbReference>
<sequence length="187" mass="21057">MGIDLKAGGKSKKTKRTAPKSNDIYLKLLVKLYRFLDRRTSSNFNAVILKRLFMSKVNKPPLSLSRLIKYTKGKEDRIAVVVGTVTDDIRVYEVPPLKVTALRFTETARARIEKAGGECLTFDQLALRAPLGENTVLLRGPKNAREAVKHFGPAPGVPHSHTKPYVRSKGRKFERARGRRNSRGFRV</sequence>
<reference evidence="6" key="1">
    <citation type="journal article" date="2014" name="Nat. Commun.">
        <title>Genome sequence of mungbean and insights into evolution within Vigna species.</title>
        <authorList>
            <person name="Kang Y.J."/>
            <person name="Kim S.K."/>
            <person name="Kim M.Y."/>
            <person name="Lestari P."/>
            <person name="Kim K.H."/>
            <person name="Ha B.K."/>
            <person name="Jun T.H."/>
            <person name="Hwang W.J."/>
            <person name="Lee T."/>
            <person name="Lee J."/>
            <person name="Shim S."/>
            <person name="Yoon M.Y."/>
            <person name="Jang Y.E."/>
            <person name="Han K.S."/>
            <person name="Taeprayoon P."/>
            <person name="Yoon N."/>
            <person name="Somta P."/>
            <person name="Tanya P."/>
            <person name="Kim K.S."/>
            <person name="Gwag J.G."/>
            <person name="Moon J.K."/>
            <person name="Lee Y.H."/>
            <person name="Park B.S."/>
            <person name="Bombarely A."/>
            <person name="Doyle J.J."/>
            <person name="Jackson S.A."/>
            <person name="Schafleitner R."/>
            <person name="Srinives P."/>
            <person name="Varshney R.K."/>
            <person name="Lee S.H."/>
        </authorList>
    </citation>
    <scope>NUCLEOTIDE SEQUENCE [LARGE SCALE GENOMIC DNA]</scope>
    <source>
        <strain evidence="6">cv. VC1973A</strain>
    </source>
</reference>
<dbReference type="GO" id="GO:0003735">
    <property type="term" value="F:structural constituent of ribosome"/>
    <property type="evidence" value="ECO:0007669"/>
    <property type="project" value="InterPro"/>
</dbReference>
<dbReference type="InterPro" id="IPR021131">
    <property type="entry name" value="Ribosomal_uL15/eL18"/>
</dbReference>
<dbReference type="InterPro" id="IPR000039">
    <property type="entry name" value="Ribosomal_eL18"/>
</dbReference>
<evidence type="ECO:0000256" key="4">
    <source>
        <dbReference type="SAM" id="MobiDB-lite"/>
    </source>
</evidence>
<evidence type="ECO:0000256" key="1">
    <source>
        <dbReference type="ARBA" id="ARBA00006815"/>
    </source>
</evidence>